<dbReference type="PROSITE" id="PS51257">
    <property type="entry name" value="PROKAR_LIPOPROTEIN"/>
    <property type="match status" value="1"/>
</dbReference>
<dbReference type="Proteomes" id="UP000297776">
    <property type="component" value="Unassembled WGS sequence"/>
</dbReference>
<feature type="chain" id="PRO_5038841127" evidence="1">
    <location>
        <begin position="21"/>
        <end position="141"/>
    </location>
</feature>
<keyword evidence="1" id="KW-0732">Signal</keyword>
<evidence type="ECO:0000313" key="3">
    <source>
        <dbReference type="Proteomes" id="UP000297776"/>
    </source>
</evidence>
<dbReference type="OrthoDB" id="2969307at2"/>
<feature type="signal peptide" evidence="1">
    <location>
        <begin position="1"/>
        <end position="20"/>
    </location>
</feature>
<comment type="caution">
    <text evidence="2">The sequence shown here is derived from an EMBL/GenBank/DDBJ whole genome shotgun (WGS) entry which is preliminary data.</text>
</comment>
<proteinExistence type="predicted"/>
<evidence type="ECO:0000256" key="1">
    <source>
        <dbReference type="SAM" id="SignalP"/>
    </source>
</evidence>
<sequence>MKKFILSFFSVILLSGCAIFEQSGPIHIKIHDSENETIKEVSQHIEGTKELYDSVVVAADSTLVISYKVKHLYRFEMKSIEKKMKNWLEEKYPEKEIVLSSDYKIFIELFEFSDQWNKGNLNEKDALDEVEKIIQLKKEMT</sequence>
<accession>A0A4Y8LDL3</accession>
<protein>
    <submittedName>
        <fullName evidence="2">Sporulation protein</fullName>
    </submittedName>
</protein>
<dbReference type="AlphaFoldDB" id="A0A4Y8LDL3"/>
<reference evidence="2 3" key="1">
    <citation type="submission" date="2019-03" db="EMBL/GenBank/DDBJ databases">
        <authorList>
            <person name="Yang Y."/>
        </authorList>
    </citation>
    <scope>NUCLEOTIDE SEQUENCE [LARGE SCALE GENOMIC DNA]</scope>
    <source>
        <strain evidence="2 3">ASL-1</strain>
    </source>
</reference>
<gene>
    <name evidence="2" type="ORF">E2626_12975</name>
</gene>
<organism evidence="2 3">
    <name type="scientific">Jeotgalibacillus salarius</name>
    <dbReference type="NCBI Taxonomy" id="546023"/>
    <lineage>
        <taxon>Bacteria</taxon>
        <taxon>Bacillati</taxon>
        <taxon>Bacillota</taxon>
        <taxon>Bacilli</taxon>
        <taxon>Bacillales</taxon>
        <taxon>Caryophanaceae</taxon>
        <taxon>Jeotgalibacillus</taxon>
    </lineage>
</organism>
<name>A0A4Y8LDL3_9BACL</name>
<keyword evidence="3" id="KW-1185">Reference proteome</keyword>
<dbReference type="RefSeq" id="WP_134382194.1">
    <property type="nucleotide sequence ID" value="NZ_SORX01000007.1"/>
</dbReference>
<dbReference type="EMBL" id="SORX01000007">
    <property type="protein sequence ID" value="TFE00382.1"/>
    <property type="molecule type" value="Genomic_DNA"/>
</dbReference>
<evidence type="ECO:0000313" key="2">
    <source>
        <dbReference type="EMBL" id="TFE00382.1"/>
    </source>
</evidence>